<feature type="domain" description="HTH araC/xylS-type" evidence="4">
    <location>
        <begin position="221"/>
        <end position="322"/>
    </location>
</feature>
<organism evidence="5 6">
    <name type="scientific">Burkholderia plantarii</name>
    <dbReference type="NCBI Taxonomy" id="41899"/>
    <lineage>
        <taxon>Bacteria</taxon>
        <taxon>Pseudomonadati</taxon>
        <taxon>Pseudomonadota</taxon>
        <taxon>Betaproteobacteria</taxon>
        <taxon>Burkholderiales</taxon>
        <taxon>Burkholderiaceae</taxon>
        <taxon>Burkholderia</taxon>
    </lineage>
</organism>
<dbReference type="InterPro" id="IPR018060">
    <property type="entry name" value="HTH_AraC"/>
</dbReference>
<dbReference type="InterPro" id="IPR009057">
    <property type="entry name" value="Homeodomain-like_sf"/>
</dbReference>
<evidence type="ECO:0000313" key="5">
    <source>
        <dbReference type="EMBL" id="AJK44683.1"/>
    </source>
</evidence>
<protein>
    <submittedName>
        <fullName evidence="5">Transcriptional regulator, AraC-family</fullName>
    </submittedName>
</protein>
<keyword evidence="2" id="KW-0238">DNA-binding</keyword>
<dbReference type="PANTHER" id="PTHR46796">
    <property type="entry name" value="HTH-TYPE TRANSCRIPTIONAL ACTIVATOR RHAS-RELATED"/>
    <property type="match status" value="1"/>
</dbReference>
<dbReference type="PANTHER" id="PTHR46796:SF13">
    <property type="entry name" value="HTH-TYPE TRANSCRIPTIONAL ACTIVATOR RHAS"/>
    <property type="match status" value="1"/>
</dbReference>
<name>A0A0B6RMS0_BURPL</name>
<dbReference type="RefSeq" id="WP_042623533.1">
    <property type="nucleotide sequence ID" value="NZ_CP002580.1"/>
</dbReference>
<proteinExistence type="predicted"/>
<dbReference type="Proteomes" id="UP000031838">
    <property type="component" value="Chromosome 1"/>
</dbReference>
<dbReference type="InterPro" id="IPR032783">
    <property type="entry name" value="AraC_lig"/>
</dbReference>
<dbReference type="GO" id="GO:0043565">
    <property type="term" value="F:sequence-specific DNA binding"/>
    <property type="evidence" value="ECO:0007669"/>
    <property type="project" value="InterPro"/>
</dbReference>
<dbReference type="GO" id="GO:0003700">
    <property type="term" value="F:DNA-binding transcription factor activity"/>
    <property type="evidence" value="ECO:0007669"/>
    <property type="project" value="InterPro"/>
</dbReference>
<dbReference type="CDD" id="cd02208">
    <property type="entry name" value="cupin_RmlC-like"/>
    <property type="match status" value="1"/>
</dbReference>
<evidence type="ECO:0000313" key="6">
    <source>
        <dbReference type="Proteomes" id="UP000031838"/>
    </source>
</evidence>
<dbReference type="KEGG" id="bgp:BGL_1c01300"/>
<evidence type="ECO:0000256" key="3">
    <source>
        <dbReference type="ARBA" id="ARBA00023163"/>
    </source>
</evidence>
<evidence type="ECO:0000259" key="4">
    <source>
        <dbReference type="PROSITE" id="PS01124"/>
    </source>
</evidence>
<evidence type="ECO:0000256" key="1">
    <source>
        <dbReference type="ARBA" id="ARBA00023015"/>
    </source>
</evidence>
<reference evidence="5 6" key="2">
    <citation type="journal article" date="2016" name="Appl. Microbiol. Biotechnol.">
        <title>Mutations improving production and secretion of extracellular lipase by Burkholderia glumae PG1.</title>
        <authorList>
            <person name="Knapp A."/>
            <person name="Voget S."/>
            <person name="Gao R."/>
            <person name="Zaburannyi N."/>
            <person name="Krysciak D."/>
            <person name="Breuer M."/>
            <person name="Hauer B."/>
            <person name="Streit W.R."/>
            <person name="Muller R."/>
            <person name="Daniel R."/>
            <person name="Jaeger K.E."/>
        </authorList>
    </citation>
    <scope>NUCLEOTIDE SEQUENCE [LARGE SCALE GENOMIC DNA]</scope>
    <source>
        <strain evidence="5 6">PG1</strain>
    </source>
</reference>
<evidence type="ECO:0000256" key="2">
    <source>
        <dbReference type="ARBA" id="ARBA00023125"/>
    </source>
</evidence>
<sequence length="335" mass="35100">MHAPCSAPLLDHLLATLDLGVVNFSICDIRRGWGVRFEPCRVASLHYCLSGGGTLALGDGTRVPLAPHCFVLLPAGAVYRIDTPEHTAARSVERSRVGSALARETAPVVSVGDGAEGVVTACGELDLGPGAAADPFGPLARPLVVRFDAASGLRDQFVLLLAESARPGPGSRVLVEALLKQCLVMALRRHIDAAADPSTPAHAVETAGGAVLPWAGGLADPRLAAALTAIFERPAQALTVERLAALASMSRSAFAARFAEAFGQPPMAMLKTVRLRRAAELLATTTLPVAAVAKAVGMASRSNFSVGFQALYGADPSTFRRRSRPTYRRERGPDE</sequence>
<accession>A0A0B6RMS0</accession>
<dbReference type="SUPFAM" id="SSF46689">
    <property type="entry name" value="Homeodomain-like"/>
    <property type="match status" value="2"/>
</dbReference>
<dbReference type="Pfam" id="PF12833">
    <property type="entry name" value="HTH_18"/>
    <property type="match status" value="1"/>
</dbReference>
<dbReference type="Pfam" id="PF12852">
    <property type="entry name" value="Cupin_6"/>
    <property type="match status" value="1"/>
</dbReference>
<keyword evidence="6" id="KW-1185">Reference proteome</keyword>
<dbReference type="HOGENOM" id="CLU_000445_81_0_4"/>
<dbReference type="PROSITE" id="PS01124">
    <property type="entry name" value="HTH_ARAC_FAMILY_2"/>
    <property type="match status" value="1"/>
</dbReference>
<dbReference type="Gene3D" id="1.10.10.60">
    <property type="entry name" value="Homeodomain-like"/>
    <property type="match status" value="1"/>
</dbReference>
<keyword evidence="1" id="KW-0805">Transcription regulation</keyword>
<dbReference type="EMBL" id="CP002580">
    <property type="protein sequence ID" value="AJK44683.1"/>
    <property type="molecule type" value="Genomic_DNA"/>
</dbReference>
<dbReference type="AlphaFoldDB" id="A0A0B6RMS0"/>
<gene>
    <name evidence="5" type="ORF">BGL_1c01300</name>
</gene>
<reference evidence="6" key="1">
    <citation type="submission" date="2011-03" db="EMBL/GenBank/DDBJ databases">
        <authorList>
            <person name="Voget S."/>
            <person name="Streit W.R."/>
            <person name="Jaeger K.E."/>
            <person name="Daniel R."/>
        </authorList>
    </citation>
    <scope>NUCLEOTIDE SEQUENCE [LARGE SCALE GENOMIC DNA]</scope>
    <source>
        <strain evidence="6">PG1</strain>
    </source>
</reference>
<dbReference type="InterPro" id="IPR050204">
    <property type="entry name" value="AraC_XylS_family_regulators"/>
</dbReference>
<dbReference type="SMART" id="SM00342">
    <property type="entry name" value="HTH_ARAC"/>
    <property type="match status" value="1"/>
</dbReference>
<keyword evidence="3" id="KW-0804">Transcription</keyword>